<accession>K9WAM6</accession>
<dbReference type="Pfam" id="PF12704">
    <property type="entry name" value="MacB_PCD"/>
    <property type="match status" value="1"/>
</dbReference>
<keyword evidence="4 7" id="KW-1133">Transmembrane helix</keyword>
<dbReference type="KEGG" id="mic:Mic7113_1559"/>
<feature type="domain" description="ABC3 transporter permease C-terminal" evidence="8">
    <location>
        <begin position="274"/>
        <end position="386"/>
    </location>
</feature>
<organism evidence="10 11">
    <name type="scientific">Allocoleopsis franciscana PCC 7113</name>
    <dbReference type="NCBI Taxonomy" id="1173027"/>
    <lineage>
        <taxon>Bacteria</taxon>
        <taxon>Bacillati</taxon>
        <taxon>Cyanobacteriota</taxon>
        <taxon>Cyanophyceae</taxon>
        <taxon>Coleofasciculales</taxon>
        <taxon>Coleofasciculaceae</taxon>
        <taxon>Allocoleopsis</taxon>
        <taxon>Allocoleopsis franciscana</taxon>
    </lineage>
</organism>
<evidence type="ECO:0000256" key="6">
    <source>
        <dbReference type="ARBA" id="ARBA00038076"/>
    </source>
</evidence>
<feature type="domain" description="MacB-like periplasmic core" evidence="9">
    <location>
        <begin position="23"/>
        <end position="237"/>
    </location>
</feature>
<dbReference type="EMBL" id="CP003630">
    <property type="protein sequence ID" value="AFZ17435.1"/>
    <property type="molecule type" value="Genomic_DNA"/>
</dbReference>
<evidence type="ECO:0000256" key="3">
    <source>
        <dbReference type="ARBA" id="ARBA00022692"/>
    </source>
</evidence>
<dbReference type="eggNOG" id="COG0577">
    <property type="taxonomic scope" value="Bacteria"/>
</dbReference>
<gene>
    <name evidence="10" type="ORF">Mic7113_1559</name>
</gene>
<reference evidence="10 11" key="1">
    <citation type="submission" date="2012-06" db="EMBL/GenBank/DDBJ databases">
        <title>Finished chromosome of genome of Microcoleus sp. PCC 7113.</title>
        <authorList>
            <consortium name="US DOE Joint Genome Institute"/>
            <person name="Gugger M."/>
            <person name="Coursin T."/>
            <person name="Rippka R."/>
            <person name="Tandeau De Marsac N."/>
            <person name="Huntemann M."/>
            <person name="Wei C.-L."/>
            <person name="Han J."/>
            <person name="Detter J.C."/>
            <person name="Han C."/>
            <person name="Tapia R."/>
            <person name="Chen A."/>
            <person name="Kyrpides N."/>
            <person name="Mavromatis K."/>
            <person name="Markowitz V."/>
            <person name="Szeto E."/>
            <person name="Ivanova N."/>
            <person name="Pagani I."/>
            <person name="Pati A."/>
            <person name="Goodwin L."/>
            <person name="Nordberg H.P."/>
            <person name="Cantor M.N."/>
            <person name="Hua S.X."/>
            <person name="Woyke T."/>
            <person name="Kerfeld C.A."/>
        </authorList>
    </citation>
    <scope>NUCLEOTIDE SEQUENCE [LARGE SCALE GENOMIC DNA]</scope>
    <source>
        <strain evidence="10 11">PCC 7113</strain>
    </source>
</reference>
<evidence type="ECO:0000256" key="7">
    <source>
        <dbReference type="SAM" id="Phobius"/>
    </source>
</evidence>
<dbReference type="InterPro" id="IPR025857">
    <property type="entry name" value="MacB_PCD"/>
</dbReference>
<feature type="transmembrane region" description="Helical" evidence="7">
    <location>
        <begin position="270"/>
        <end position="294"/>
    </location>
</feature>
<dbReference type="GO" id="GO:0022857">
    <property type="term" value="F:transmembrane transporter activity"/>
    <property type="evidence" value="ECO:0007669"/>
    <property type="project" value="TreeGrafter"/>
</dbReference>
<evidence type="ECO:0000259" key="9">
    <source>
        <dbReference type="Pfam" id="PF12704"/>
    </source>
</evidence>
<keyword evidence="11" id="KW-1185">Reference proteome</keyword>
<feature type="transmembrane region" description="Helical" evidence="7">
    <location>
        <begin position="358"/>
        <end position="379"/>
    </location>
</feature>
<dbReference type="PANTHER" id="PTHR30572">
    <property type="entry name" value="MEMBRANE COMPONENT OF TRANSPORTER-RELATED"/>
    <property type="match status" value="1"/>
</dbReference>
<dbReference type="OrthoDB" id="9770099at2"/>
<protein>
    <submittedName>
        <fullName evidence="10">ABC-type antimicrobial peptide transport system, permease component</fullName>
    </submittedName>
</protein>
<keyword evidence="2" id="KW-1003">Cell membrane</keyword>
<evidence type="ECO:0000259" key="8">
    <source>
        <dbReference type="Pfam" id="PF02687"/>
    </source>
</evidence>
<comment type="subcellular location">
    <subcellularLocation>
        <location evidence="1">Cell membrane</location>
        <topology evidence="1">Multi-pass membrane protein</topology>
    </subcellularLocation>
</comment>
<dbReference type="HOGENOM" id="CLU_000604_8_0_3"/>
<evidence type="ECO:0000313" key="10">
    <source>
        <dbReference type="EMBL" id="AFZ17435.1"/>
    </source>
</evidence>
<evidence type="ECO:0000256" key="5">
    <source>
        <dbReference type="ARBA" id="ARBA00023136"/>
    </source>
</evidence>
<sequence length="393" mass="42904">MSLSSLDLLALTFNSLRGNPLRSALTTLGVFMGVASVSATLQVGTISRAVIEKELSKREAPHLTVGLWRIKGREAKLEDMEFFRQQLKGLQSISAVNFVWELGSPTVFQGREAEPDILAISPDYLLTSGRRVLVGRSFTKADFVNYRPVVLIDEILAQQLFPDQDPRGQLIFTGQNPFLVIGVIETKRNSEEDEPKGGLLMPMSTYSSITGKQRINSLWLRPQNLKDMKKIEAQAKAIFEQQFPDSDFSSWNNVDDILQQRETFELATRGLTAVGIISLLIGGVGIANITIAAVMERTPEIGLRRAIGATRRDILLQFILEAALLSLVGGIGAIATVHGLTVVVANTFKLPYTFKSNIAVLSLSSALLVGVGAGFLPAIRASQIDPVKALRSE</sequence>
<keyword evidence="3 7" id="KW-0812">Transmembrane</keyword>
<evidence type="ECO:0000256" key="1">
    <source>
        <dbReference type="ARBA" id="ARBA00004651"/>
    </source>
</evidence>
<comment type="similarity">
    <text evidence="6">Belongs to the ABC-4 integral membrane protein family.</text>
</comment>
<dbReference type="STRING" id="1173027.Mic7113_1559"/>
<proteinExistence type="inferred from homology"/>
<evidence type="ECO:0000256" key="2">
    <source>
        <dbReference type="ARBA" id="ARBA00022475"/>
    </source>
</evidence>
<evidence type="ECO:0000256" key="4">
    <source>
        <dbReference type="ARBA" id="ARBA00022989"/>
    </source>
</evidence>
<keyword evidence="5 7" id="KW-0472">Membrane</keyword>
<dbReference type="GO" id="GO:0005886">
    <property type="term" value="C:plasma membrane"/>
    <property type="evidence" value="ECO:0007669"/>
    <property type="project" value="UniProtKB-SubCell"/>
</dbReference>
<dbReference type="Proteomes" id="UP000010471">
    <property type="component" value="Chromosome"/>
</dbReference>
<feature type="transmembrane region" description="Helical" evidence="7">
    <location>
        <begin position="314"/>
        <end position="338"/>
    </location>
</feature>
<name>K9WAM6_9CYAN</name>
<evidence type="ECO:0000313" key="11">
    <source>
        <dbReference type="Proteomes" id="UP000010471"/>
    </source>
</evidence>
<dbReference type="Pfam" id="PF02687">
    <property type="entry name" value="FtsX"/>
    <property type="match status" value="1"/>
</dbReference>
<dbReference type="InterPro" id="IPR003838">
    <property type="entry name" value="ABC3_permease_C"/>
</dbReference>
<dbReference type="PANTHER" id="PTHR30572:SF4">
    <property type="entry name" value="ABC TRANSPORTER PERMEASE YTRF"/>
    <property type="match status" value="1"/>
</dbReference>
<dbReference type="InterPro" id="IPR050250">
    <property type="entry name" value="Macrolide_Exporter_MacB"/>
</dbReference>
<dbReference type="RefSeq" id="WP_015181591.1">
    <property type="nucleotide sequence ID" value="NC_019738.1"/>
</dbReference>
<dbReference type="AlphaFoldDB" id="K9WAM6"/>